<dbReference type="AlphaFoldDB" id="A0A1H1HCU6"/>
<keyword evidence="5" id="KW-1185">Reference proteome</keyword>
<protein>
    <submittedName>
        <fullName evidence="4">BON domain-containing protein</fullName>
    </submittedName>
</protein>
<evidence type="ECO:0000256" key="2">
    <source>
        <dbReference type="PROSITE-ProRule" id="PRU00703"/>
    </source>
</evidence>
<dbReference type="SMART" id="SM00116">
    <property type="entry name" value="CBS"/>
    <property type="match status" value="2"/>
</dbReference>
<dbReference type="EMBL" id="FNKX01000001">
    <property type="protein sequence ID" value="SDR22938.1"/>
    <property type="molecule type" value="Genomic_DNA"/>
</dbReference>
<evidence type="ECO:0000313" key="5">
    <source>
        <dbReference type="Proteomes" id="UP000199365"/>
    </source>
</evidence>
<dbReference type="RefSeq" id="WP_090804914.1">
    <property type="nucleotide sequence ID" value="NZ_FNKX01000001.1"/>
</dbReference>
<sequence length="231" mass="25195">MRAFDIMTRNVVSVRPDMTVREVARMFVEKRISGAPVVDAADAIVGMISEGDLLRRVELDTDKPVRSSWLDLFSASDDARNYVKSHGLKVEDVMSREVVSVDEDTPISDVATLLETQHIKRVPVTRAGKMSGIISRANLIQALASLPEEPARDAGADVTDREIRAMLMGELAGHKWAFAGRNIVVSDGVIHLWGVFHSAESVQAVRVAAESIPGVKGVDDHTEPYPVMPGI</sequence>
<dbReference type="PANTHER" id="PTHR43080:SF26">
    <property type="entry name" value="REGULATORY PROTEIN"/>
    <property type="match status" value="1"/>
</dbReference>
<accession>A0A1H1HCU6</accession>
<name>A0A1H1HCU6_9BURK</name>
<dbReference type="InterPro" id="IPR007055">
    <property type="entry name" value="BON_dom"/>
</dbReference>
<dbReference type="PIRSF" id="PIRSF036990">
    <property type="entry name" value="UCP036990_CBS_BON"/>
    <property type="match status" value="1"/>
</dbReference>
<dbReference type="SUPFAM" id="SSF54631">
    <property type="entry name" value="CBS-domain pair"/>
    <property type="match status" value="1"/>
</dbReference>
<proteinExistence type="predicted"/>
<keyword evidence="1 2" id="KW-0129">CBS domain</keyword>
<evidence type="ECO:0000259" key="3">
    <source>
        <dbReference type="PROSITE" id="PS51371"/>
    </source>
</evidence>
<reference evidence="5" key="1">
    <citation type="submission" date="2016-10" db="EMBL/GenBank/DDBJ databases">
        <authorList>
            <person name="Varghese N."/>
            <person name="Submissions S."/>
        </authorList>
    </citation>
    <scope>NUCLEOTIDE SEQUENCE [LARGE SCALE GENOMIC DNA]</scope>
    <source>
        <strain evidence="5">DUS833</strain>
    </source>
</reference>
<dbReference type="PROSITE" id="PS51371">
    <property type="entry name" value="CBS"/>
    <property type="match status" value="2"/>
</dbReference>
<dbReference type="InterPro" id="IPR051257">
    <property type="entry name" value="Diverse_CBS-Domain"/>
</dbReference>
<feature type="domain" description="CBS" evidence="3">
    <location>
        <begin position="94"/>
        <end position="154"/>
    </location>
</feature>
<dbReference type="InterPro" id="IPR046342">
    <property type="entry name" value="CBS_dom_sf"/>
</dbReference>
<feature type="domain" description="CBS" evidence="3">
    <location>
        <begin position="7"/>
        <end position="63"/>
    </location>
</feature>
<evidence type="ECO:0000313" key="4">
    <source>
        <dbReference type="EMBL" id="SDR22938.1"/>
    </source>
</evidence>
<dbReference type="Proteomes" id="UP000199365">
    <property type="component" value="Unassembled WGS sequence"/>
</dbReference>
<dbReference type="STRING" id="157910.SAMN05445850_3435"/>
<dbReference type="Gene3D" id="3.10.580.10">
    <property type="entry name" value="CBS-domain"/>
    <property type="match status" value="1"/>
</dbReference>
<evidence type="ECO:0000256" key="1">
    <source>
        <dbReference type="ARBA" id="ARBA00023122"/>
    </source>
</evidence>
<dbReference type="Pfam" id="PF00571">
    <property type="entry name" value="CBS"/>
    <property type="match status" value="2"/>
</dbReference>
<dbReference type="Pfam" id="PF04972">
    <property type="entry name" value="BON"/>
    <property type="match status" value="1"/>
</dbReference>
<dbReference type="CDD" id="cd04586">
    <property type="entry name" value="CBS_pair_BON_assoc"/>
    <property type="match status" value="1"/>
</dbReference>
<gene>
    <name evidence="4" type="ORF">SAMN05445850_3435</name>
</gene>
<dbReference type="InterPro" id="IPR017080">
    <property type="entry name" value="UCP036990_CBS_BON"/>
</dbReference>
<dbReference type="PANTHER" id="PTHR43080">
    <property type="entry name" value="CBS DOMAIN-CONTAINING PROTEIN CBSX3, MITOCHONDRIAL"/>
    <property type="match status" value="1"/>
</dbReference>
<dbReference type="InterPro" id="IPR000644">
    <property type="entry name" value="CBS_dom"/>
</dbReference>
<organism evidence="4 5">
    <name type="scientific">Paraburkholderia tuberum</name>
    <dbReference type="NCBI Taxonomy" id="157910"/>
    <lineage>
        <taxon>Bacteria</taxon>
        <taxon>Pseudomonadati</taxon>
        <taxon>Pseudomonadota</taxon>
        <taxon>Betaproteobacteria</taxon>
        <taxon>Burkholderiales</taxon>
        <taxon>Burkholderiaceae</taxon>
        <taxon>Paraburkholderia</taxon>
    </lineage>
</organism>